<dbReference type="NCBIfam" id="TIGR00724">
    <property type="entry name" value="urea_amlyse_rel"/>
    <property type="match status" value="1"/>
</dbReference>
<evidence type="ECO:0000313" key="6">
    <source>
        <dbReference type="Proteomes" id="UP001319883"/>
    </source>
</evidence>
<comment type="caution">
    <text evidence="5">The sequence shown here is derived from an EMBL/GenBank/DDBJ whole genome shotgun (WGS) entry which is preliminary data.</text>
</comment>
<evidence type="ECO:0000313" key="5">
    <source>
        <dbReference type="EMBL" id="MBZ9567506.1"/>
    </source>
</evidence>
<feature type="domain" description="Carboxyltransferase" evidence="4">
    <location>
        <begin position="30"/>
        <end position="309"/>
    </location>
</feature>
<evidence type="ECO:0000259" key="4">
    <source>
        <dbReference type="SMART" id="SM00797"/>
    </source>
</evidence>
<dbReference type="InterPro" id="IPR003778">
    <property type="entry name" value="CT_A_B"/>
</dbReference>
<keyword evidence="1" id="KW-0547">Nucleotide-binding</keyword>
<dbReference type="SUPFAM" id="SSF50891">
    <property type="entry name" value="Cyclophilin-like"/>
    <property type="match status" value="1"/>
</dbReference>
<dbReference type="Proteomes" id="UP001319883">
    <property type="component" value="Unassembled WGS sequence"/>
</dbReference>
<dbReference type="EMBL" id="JAGXFD010000001">
    <property type="protein sequence ID" value="MBZ9567506.1"/>
    <property type="molecule type" value="Genomic_DNA"/>
</dbReference>
<sequence>MTAATTPGLRVERAGPQALIQDAGRFGVRHLGVTQGGALDWVSLGWANWLLGNPPETPGLEIAIGDLELRIEASARLALAGADLGATLDGRPLPNNASFAVEAGQRLAFAAPVRGLRAYLAVPGGIDAEPVLGSVATVTREGLGGLDGHGRALAAGDTLGWRGQGCADRVLPRDVVLPPEAEAALALVPGAQIAHFAGDSVFAAFNREWRVDDRADRMGVRLLGPELHCRLSGMISEGIPLGAVQVPADGQPIVLLNDRQTIGGYPRLGALTPLACARLAQLAPGESLRLTPTTPAQARRAHLAQWARWHADD</sequence>
<evidence type="ECO:0000256" key="3">
    <source>
        <dbReference type="ARBA" id="ARBA00022840"/>
    </source>
</evidence>
<gene>
    <name evidence="5" type="ORF">KGQ91_07400</name>
</gene>
<reference evidence="5 6" key="1">
    <citation type="submission" date="2021-05" db="EMBL/GenBank/DDBJ databases">
        <title>Petroleum and Energy Research Collection (APPE): ex situ preservation of microbial diversity associated with the oil industry and exploitation of its biotechnological potential.</title>
        <authorList>
            <person name="Paixao C.T.M."/>
            <person name="Gomes M.B."/>
            <person name="Oliveira V.M."/>
        </authorList>
    </citation>
    <scope>NUCLEOTIDE SEQUENCE [LARGE SCALE GENOMIC DNA]</scope>
    <source>
        <strain evidence="5 6">LIT2</strain>
    </source>
</reference>
<accession>A0ABS7X0M8</accession>
<dbReference type="RefSeq" id="WP_224420672.1">
    <property type="nucleotide sequence ID" value="NZ_JAGXFD010000001.1"/>
</dbReference>
<dbReference type="InterPro" id="IPR052708">
    <property type="entry name" value="PxpC"/>
</dbReference>
<keyword evidence="3" id="KW-0067">ATP-binding</keyword>
<dbReference type="InterPro" id="IPR029000">
    <property type="entry name" value="Cyclophilin-like_dom_sf"/>
</dbReference>
<evidence type="ECO:0000256" key="2">
    <source>
        <dbReference type="ARBA" id="ARBA00022801"/>
    </source>
</evidence>
<dbReference type="PANTHER" id="PTHR43309:SF4">
    <property type="entry name" value="CARBOXYLTRANSFERASE DOMAIN-CONTAINING PROTEIN"/>
    <property type="match status" value="1"/>
</dbReference>
<protein>
    <submittedName>
        <fullName evidence="5">Biotin-dependent carboxyltransferase</fullName>
    </submittedName>
</protein>
<evidence type="ECO:0000256" key="1">
    <source>
        <dbReference type="ARBA" id="ARBA00022741"/>
    </source>
</evidence>
<organism evidence="5 6">
    <name type="scientific">Modicisalibacter tunisiensis</name>
    <dbReference type="NCBI Taxonomy" id="390637"/>
    <lineage>
        <taxon>Bacteria</taxon>
        <taxon>Pseudomonadati</taxon>
        <taxon>Pseudomonadota</taxon>
        <taxon>Gammaproteobacteria</taxon>
        <taxon>Oceanospirillales</taxon>
        <taxon>Halomonadaceae</taxon>
        <taxon>Modicisalibacter</taxon>
    </lineage>
</organism>
<dbReference type="PANTHER" id="PTHR43309">
    <property type="entry name" value="5-OXOPROLINASE SUBUNIT C"/>
    <property type="match status" value="1"/>
</dbReference>
<dbReference type="SMART" id="SM00797">
    <property type="entry name" value="AHS2"/>
    <property type="match status" value="1"/>
</dbReference>
<name>A0ABS7X0M8_9GAMM</name>
<dbReference type="Gene3D" id="2.40.100.10">
    <property type="entry name" value="Cyclophilin-like"/>
    <property type="match status" value="1"/>
</dbReference>
<dbReference type="Pfam" id="PF02626">
    <property type="entry name" value="CT_A_B"/>
    <property type="match status" value="1"/>
</dbReference>
<keyword evidence="2" id="KW-0378">Hydrolase</keyword>
<keyword evidence="6" id="KW-1185">Reference proteome</keyword>
<proteinExistence type="predicted"/>